<keyword evidence="3" id="KW-1185">Reference proteome</keyword>
<comment type="caution">
    <text evidence="2">The sequence shown here is derived from an EMBL/GenBank/DDBJ whole genome shotgun (WGS) entry which is preliminary data.</text>
</comment>
<gene>
    <name evidence="2" type="ORF">H4N64_20585</name>
</gene>
<protein>
    <submittedName>
        <fullName evidence="2">Uncharacterized protein</fullName>
    </submittedName>
</protein>
<dbReference type="RefSeq" id="WP_186283854.1">
    <property type="nucleotide sequence ID" value="NZ_JACMSF010000021.1"/>
</dbReference>
<feature type="region of interest" description="Disordered" evidence="1">
    <location>
        <begin position="1"/>
        <end position="64"/>
    </location>
</feature>
<organism evidence="2 3">
    <name type="scientific">Streptomyces cupreus</name>
    <dbReference type="NCBI Taxonomy" id="2759956"/>
    <lineage>
        <taxon>Bacteria</taxon>
        <taxon>Bacillati</taxon>
        <taxon>Actinomycetota</taxon>
        <taxon>Actinomycetes</taxon>
        <taxon>Kitasatosporales</taxon>
        <taxon>Streptomycetaceae</taxon>
        <taxon>Streptomyces</taxon>
    </lineage>
</organism>
<evidence type="ECO:0000256" key="1">
    <source>
        <dbReference type="SAM" id="MobiDB-lite"/>
    </source>
</evidence>
<dbReference type="Proteomes" id="UP000584670">
    <property type="component" value="Unassembled WGS sequence"/>
</dbReference>
<dbReference type="AlphaFoldDB" id="A0A7X1J5C8"/>
<name>A0A7X1J5C8_9ACTN</name>
<evidence type="ECO:0000313" key="2">
    <source>
        <dbReference type="EMBL" id="MBC2903979.1"/>
    </source>
</evidence>
<accession>A0A7X1J5C8</accession>
<evidence type="ECO:0000313" key="3">
    <source>
        <dbReference type="Proteomes" id="UP000584670"/>
    </source>
</evidence>
<sequence length="64" mass="6722">MSREKGSGNAIRPYGNTFAQAWAQGPESPAGRSGDRKMTGKTPAPGSVRARPGMERSGRHRGPG</sequence>
<proteinExistence type="predicted"/>
<dbReference type="EMBL" id="JACMSF010000021">
    <property type="protein sequence ID" value="MBC2903979.1"/>
    <property type="molecule type" value="Genomic_DNA"/>
</dbReference>
<reference evidence="2 3" key="1">
    <citation type="submission" date="2020-08" db="EMBL/GenBank/DDBJ databases">
        <title>Streptomyces sp. PSKA01 genome sequencing and assembly.</title>
        <authorList>
            <person name="Mandal S."/>
            <person name="Maiti P.K."/>
            <person name="Das P."/>
        </authorList>
    </citation>
    <scope>NUCLEOTIDE SEQUENCE [LARGE SCALE GENOMIC DNA]</scope>
    <source>
        <strain evidence="2 3">PSKA01</strain>
    </source>
</reference>